<evidence type="ECO:0000313" key="2">
    <source>
        <dbReference type="EMBL" id="MEI5986003.1"/>
    </source>
</evidence>
<protein>
    <submittedName>
        <fullName evidence="2">Uncharacterized protein</fullName>
    </submittedName>
</protein>
<comment type="caution">
    <text evidence="2">The sequence shown here is derived from an EMBL/GenBank/DDBJ whole genome shotgun (WGS) entry which is preliminary data.</text>
</comment>
<evidence type="ECO:0000313" key="3">
    <source>
        <dbReference type="Proteomes" id="UP001363035"/>
    </source>
</evidence>
<feature type="region of interest" description="Disordered" evidence="1">
    <location>
        <begin position="1"/>
        <end position="24"/>
    </location>
</feature>
<gene>
    <name evidence="2" type="ORF">VJ786_13945</name>
</gene>
<dbReference type="Proteomes" id="UP001363035">
    <property type="component" value="Unassembled WGS sequence"/>
</dbReference>
<name>A0ABU8I931_9SPHI</name>
<dbReference type="RefSeq" id="WP_099366715.1">
    <property type="nucleotide sequence ID" value="NZ_JAYLLN010000040.1"/>
</dbReference>
<proteinExistence type="predicted"/>
<dbReference type="EMBL" id="JAYLLN010000040">
    <property type="protein sequence ID" value="MEI5986003.1"/>
    <property type="molecule type" value="Genomic_DNA"/>
</dbReference>
<reference evidence="2 3" key="1">
    <citation type="submission" date="2024-01" db="EMBL/GenBank/DDBJ databases">
        <title>Sphingobacterium tenebrionis sp. nov., a novel endophyte isolated from tenebrio molitor intestines.</title>
        <authorList>
            <person name="Zhang C."/>
        </authorList>
    </citation>
    <scope>NUCLEOTIDE SEQUENCE [LARGE SCALE GENOMIC DNA]</scope>
    <source>
        <strain evidence="2 3">PU5-4</strain>
    </source>
</reference>
<sequence length="76" mass="8832">MSNPKNNPKVNEEPENVDPNVPPKQEYLDQLQQDAINATIDFDPTEGEKIIRQGLQAWPNLIDAELQRFKQQFQKK</sequence>
<accession>A0ABU8I931</accession>
<organism evidence="2 3">
    <name type="scientific">Sphingobacterium tenebrionis</name>
    <dbReference type="NCBI Taxonomy" id="3111775"/>
    <lineage>
        <taxon>Bacteria</taxon>
        <taxon>Pseudomonadati</taxon>
        <taxon>Bacteroidota</taxon>
        <taxon>Sphingobacteriia</taxon>
        <taxon>Sphingobacteriales</taxon>
        <taxon>Sphingobacteriaceae</taxon>
        <taxon>Sphingobacterium</taxon>
    </lineage>
</organism>
<keyword evidence="3" id="KW-1185">Reference proteome</keyword>
<evidence type="ECO:0000256" key="1">
    <source>
        <dbReference type="SAM" id="MobiDB-lite"/>
    </source>
</evidence>